<name>A0A5B9N960_9CAUD</name>
<dbReference type="EMBL" id="MN045230">
    <property type="protein sequence ID" value="QEG08021.1"/>
    <property type="molecule type" value="Genomic_DNA"/>
</dbReference>
<evidence type="ECO:0000313" key="2">
    <source>
        <dbReference type="Proteomes" id="UP000325262"/>
    </source>
</evidence>
<dbReference type="Proteomes" id="UP000325262">
    <property type="component" value="Segment"/>
</dbReference>
<accession>A0A5B9N960</accession>
<gene>
    <name evidence="1" type="ORF">CPT_Magnus_142</name>
</gene>
<proteinExistence type="predicted"/>
<keyword evidence="2" id="KW-1185">Reference proteome</keyword>
<evidence type="ECO:0000313" key="1">
    <source>
        <dbReference type="EMBL" id="QEG08021.1"/>
    </source>
</evidence>
<protein>
    <submittedName>
        <fullName evidence="1">Uncharacterized protein</fullName>
    </submittedName>
</protein>
<organism evidence="1 2">
    <name type="scientific">Klebsiella phage Magnus</name>
    <dbReference type="NCBI Taxonomy" id="2589660"/>
    <lineage>
        <taxon>Viruses</taxon>
        <taxon>Duplodnaviria</taxon>
        <taxon>Heunggongvirae</taxon>
        <taxon>Uroviricota</taxon>
        <taxon>Caudoviricetes</taxon>
        <taxon>Pantevenvirales</taxon>
        <taxon>Ackermannviridae</taxon>
        <taxon>Taipeivirus</taxon>
        <taxon>Taipeivirus magnus</taxon>
    </lineage>
</organism>
<reference evidence="1 2" key="1">
    <citation type="submission" date="2019-06" db="EMBL/GenBank/DDBJ databases">
        <title>Complete Genome Sequence of Klebsiella pneumoniae Myophage Magnus.</title>
        <authorList>
            <person name="Acevedo Ugarriza L.E."/>
            <person name="Michalik J."/>
            <person name="Newkirk H."/>
            <person name="Liu M."/>
            <person name="Gill J.J."/>
            <person name="Ramsey J."/>
        </authorList>
    </citation>
    <scope>NUCLEOTIDE SEQUENCE [LARGE SCALE GENOMIC DNA]</scope>
</reference>
<sequence>MNKFSSTEATKIAEETAQLLASHTLKNWQIDTCSFSQIVLSCGDVYVQHLLPTRSWLAGFREYDDNITSDYVDSAIMAYEGLKAAVAESIDELKEIYDNM</sequence>